<dbReference type="Pfam" id="PF00188">
    <property type="entry name" value="CAP"/>
    <property type="match status" value="1"/>
</dbReference>
<feature type="domain" description="SCP" evidence="7">
    <location>
        <begin position="62"/>
        <end position="223"/>
    </location>
</feature>
<dbReference type="PIRSF" id="PIRSF038921">
    <property type="entry name" value="P14a"/>
    <property type="match status" value="1"/>
</dbReference>
<keyword evidence="9" id="KW-1185">Reference proteome</keyword>
<feature type="signal peptide" evidence="6">
    <location>
        <begin position="1"/>
        <end position="20"/>
    </location>
</feature>
<dbReference type="AlphaFoldDB" id="B4JJN6"/>
<dbReference type="CDD" id="cd05380">
    <property type="entry name" value="CAP_euk"/>
    <property type="match status" value="1"/>
</dbReference>
<evidence type="ECO:0000256" key="3">
    <source>
        <dbReference type="ARBA" id="ARBA00022525"/>
    </source>
</evidence>
<evidence type="ECO:0000313" key="8">
    <source>
        <dbReference type="EMBL" id="EDV99788.1"/>
    </source>
</evidence>
<dbReference type="FunFam" id="3.40.33.10:FF:000007">
    <property type="entry name" value="Venom allergen"/>
    <property type="match status" value="1"/>
</dbReference>
<evidence type="ECO:0000256" key="6">
    <source>
        <dbReference type="SAM" id="SignalP"/>
    </source>
</evidence>
<keyword evidence="3" id="KW-0964">Secreted</keyword>
<dbReference type="EMBL" id="CH916370">
    <property type="protein sequence ID" value="EDV99788.1"/>
    <property type="molecule type" value="Genomic_DNA"/>
</dbReference>
<dbReference type="HOGENOM" id="CLU_035730_7_0_1"/>
<dbReference type="Proteomes" id="UP000001070">
    <property type="component" value="Unassembled WGS sequence"/>
</dbReference>
<dbReference type="SMART" id="SM00198">
    <property type="entry name" value="SCP"/>
    <property type="match status" value="1"/>
</dbReference>
<evidence type="ECO:0000256" key="1">
    <source>
        <dbReference type="ARBA" id="ARBA00004613"/>
    </source>
</evidence>
<comment type="subcellular location">
    <subcellularLocation>
        <location evidence="1">Secreted</location>
    </subcellularLocation>
</comment>
<dbReference type="InterPro" id="IPR034763">
    <property type="entry name" value="P14a_insect"/>
</dbReference>
<name>B4JJN6_DROGR</name>
<organism evidence="9">
    <name type="scientific">Drosophila grimshawi</name>
    <name type="common">Hawaiian fruit fly</name>
    <name type="synonym">Idiomyia grimshawi</name>
    <dbReference type="NCBI Taxonomy" id="7222"/>
    <lineage>
        <taxon>Eukaryota</taxon>
        <taxon>Metazoa</taxon>
        <taxon>Ecdysozoa</taxon>
        <taxon>Arthropoda</taxon>
        <taxon>Hexapoda</taxon>
        <taxon>Insecta</taxon>
        <taxon>Pterygota</taxon>
        <taxon>Neoptera</taxon>
        <taxon>Endopterygota</taxon>
        <taxon>Diptera</taxon>
        <taxon>Brachycera</taxon>
        <taxon>Muscomorpha</taxon>
        <taxon>Ephydroidea</taxon>
        <taxon>Drosophilidae</taxon>
        <taxon>Drosophila</taxon>
        <taxon>Hawaiian Drosophila</taxon>
    </lineage>
</organism>
<dbReference type="GO" id="GO:0005576">
    <property type="term" value="C:extracellular region"/>
    <property type="evidence" value="ECO:0007669"/>
    <property type="project" value="UniProtKB-SubCell"/>
</dbReference>
<dbReference type="PANTHER" id="PTHR10334">
    <property type="entry name" value="CYSTEINE-RICH SECRETORY PROTEIN-RELATED"/>
    <property type="match status" value="1"/>
</dbReference>
<dbReference type="OMA" id="DACHNTN"/>
<evidence type="ECO:0000259" key="7">
    <source>
        <dbReference type="SMART" id="SM00198"/>
    </source>
</evidence>
<dbReference type="KEGG" id="dgr:6564852"/>
<keyword evidence="4 6" id="KW-0732">Signal</keyword>
<dbReference type="OrthoDB" id="414826at2759"/>
<dbReference type="PhylomeDB" id="B4JJN6"/>
<dbReference type="SUPFAM" id="SSF55797">
    <property type="entry name" value="PR-1-like"/>
    <property type="match status" value="1"/>
</dbReference>
<sequence>MLRVLLALFSVSAALSAVYGQVDYCDEDLCGTSTHIACDNDVGWGASCPTSPAPSLMVFDLAKRQHVVRMHNVRRNNLALGKLANYQPAKRMATIRWSPEMAKIAAFNVQQCVMQHDECRNTQKFSSSGQNLAFIGYTGAQSTRSDQDLLTQAINMWWNENKNANMAVINKYPNSWVGPAIGHFTVMARESNIAVGCAGTTYFERGMNNVLIACNYATTNFIGRPVYVRGTAASGCKTGKNVNYAGLCKVNEAYTL</sequence>
<evidence type="ECO:0000256" key="4">
    <source>
        <dbReference type="ARBA" id="ARBA00022729"/>
    </source>
</evidence>
<proteinExistence type="inferred from homology"/>
<evidence type="ECO:0000256" key="2">
    <source>
        <dbReference type="ARBA" id="ARBA00009923"/>
    </source>
</evidence>
<evidence type="ECO:0000313" key="9">
    <source>
        <dbReference type="Proteomes" id="UP000001070"/>
    </source>
</evidence>
<dbReference type="InterPro" id="IPR014044">
    <property type="entry name" value="CAP_dom"/>
</dbReference>
<dbReference type="SMR" id="B4JJN6"/>
<dbReference type="Gene3D" id="3.40.33.10">
    <property type="entry name" value="CAP"/>
    <property type="match status" value="1"/>
</dbReference>
<feature type="chain" id="PRO_5002809361" description="Venom allergen-1" evidence="6">
    <location>
        <begin position="21"/>
        <end position="256"/>
    </location>
</feature>
<protein>
    <recommendedName>
        <fullName evidence="5">Venom allergen-1</fullName>
    </recommendedName>
</protein>
<dbReference type="InterPro" id="IPR001283">
    <property type="entry name" value="CRISP-related"/>
</dbReference>
<accession>B4JJN6</accession>
<reference evidence="8 9" key="1">
    <citation type="journal article" date="2007" name="Nature">
        <title>Evolution of genes and genomes on the Drosophila phylogeny.</title>
        <authorList>
            <consortium name="Drosophila 12 Genomes Consortium"/>
            <person name="Clark A.G."/>
            <person name="Eisen M.B."/>
            <person name="Smith D.R."/>
            <person name="Bergman C.M."/>
            <person name="Oliver B."/>
            <person name="Markow T.A."/>
            <person name="Kaufman T.C."/>
            <person name="Kellis M."/>
            <person name="Gelbart W."/>
            <person name="Iyer V.N."/>
            <person name="Pollard D.A."/>
            <person name="Sackton T.B."/>
            <person name="Larracuente A.M."/>
            <person name="Singh N.D."/>
            <person name="Abad J.P."/>
            <person name="Abt D.N."/>
            <person name="Adryan B."/>
            <person name="Aguade M."/>
            <person name="Akashi H."/>
            <person name="Anderson W.W."/>
            <person name="Aquadro C.F."/>
            <person name="Ardell D.H."/>
            <person name="Arguello R."/>
            <person name="Artieri C.G."/>
            <person name="Barbash D.A."/>
            <person name="Barker D."/>
            <person name="Barsanti P."/>
            <person name="Batterham P."/>
            <person name="Batzoglou S."/>
            <person name="Begun D."/>
            <person name="Bhutkar A."/>
            <person name="Blanco E."/>
            <person name="Bosak S.A."/>
            <person name="Bradley R.K."/>
            <person name="Brand A.D."/>
            <person name="Brent M.R."/>
            <person name="Brooks A.N."/>
            <person name="Brown R.H."/>
            <person name="Butlin R.K."/>
            <person name="Caggese C."/>
            <person name="Calvi B.R."/>
            <person name="Bernardo de Carvalho A."/>
            <person name="Caspi A."/>
            <person name="Castrezana S."/>
            <person name="Celniker S.E."/>
            <person name="Chang J.L."/>
            <person name="Chapple C."/>
            <person name="Chatterji S."/>
            <person name="Chinwalla A."/>
            <person name="Civetta A."/>
            <person name="Clifton S.W."/>
            <person name="Comeron J.M."/>
            <person name="Costello J.C."/>
            <person name="Coyne J.A."/>
            <person name="Daub J."/>
            <person name="David R.G."/>
            <person name="Delcher A.L."/>
            <person name="Delehaunty K."/>
            <person name="Do C.B."/>
            <person name="Ebling H."/>
            <person name="Edwards K."/>
            <person name="Eickbush T."/>
            <person name="Evans J.D."/>
            <person name="Filipski A."/>
            <person name="Findeiss S."/>
            <person name="Freyhult E."/>
            <person name="Fulton L."/>
            <person name="Fulton R."/>
            <person name="Garcia A.C."/>
            <person name="Gardiner A."/>
            <person name="Garfield D.A."/>
            <person name="Garvin B.E."/>
            <person name="Gibson G."/>
            <person name="Gilbert D."/>
            <person name="Gnerre S."/>
            <person name="Godfrey J."/>
            <person name="Good R."/>
            <person name="Gotea V."/>
            <person name="Gravely B."/>
            <person name="Greenberg A.J."/>
            <person name="Griffiths-Jones S."/>
            <person name="Gross S."/>
            <person name="Guigo R."/>
            <person name="Gustafson E.A."/>
            <person name="Haerty W."/>
            <person name="Hahn M.W."/>
            <person name="Halligan D.L."/>
            <person name="Halpern A.L."/>
            <person name="Halter G.M."/>
            <person name="Han M.V."/>
            <person name="Heger A."/>
            <person name="Hillier L."/>
            <person name="Hinrichs A.S."/>
            <person name="Holmes I."/>
            <person name="Hoskins R.A."/>
            <person name="Hubisz M.J."/>
            <person name="Hultmark D."/>
            <person name="Huntley M.A."/>
            <person name="Jaffe D.B."/>
            <person name="Jagadeeshan S."/>
            <person name="Jeck W.R."/>
            <person name="Johnson J."/>
            <person name="Jones C.D."/>
            <person name="Jordan W.C."/>
            <person name="Karpen G.H."/>
            <person name="Kataoka E."/>
            <person name="Keightley P.D."/>
            <person name="Kheradpour P."/>
            <person name="Kirkness E.F."/>
            <person name="Koerich L.B."/>
            <person name="Kristiansen K."/>
            <person name="Kudrna D."/>
            <person name="Kulathinal R.J."/>
            <person name="Kumar S."/>
            <person name="Kwok R."/>
            <person name="Lander E."/>
            <person name="Langley C.H."/>
            <person name="Lapoint R."/>
            <person name="Lazzaro B.P."/>
            <person name="Lee S.J."/>
            <person name="Levesque L."/>
            <person name="Li R."/>
            <person name="Lin C.F."/>
            <person name="Lin M.F."/>
            <person name="Lindblad-Toh K."/>
            <person name="Llopart A."/>
            <person name="Long M."/>
            <person name="Low L."/>
            <person name="Lozovsky E."/>
            <person name="Lu J."/>
            <person name="Luo M."/>
            <person name="Machado C.A."/>
            <person name="Makalowski W."/>
            <person name="Marzo M."/>
            <person name="Matsuda M."/>
            <person name="Matzkin L."/>
            <person name="McAllister B."/>
            <person name="McBride C.S."/>
            <person name="McKernan B."/>
            <person name="McKernan K."/>
            <person name="Mendez-Lago M."/>
            <person name="Minx P."/>
            <person name="Mollenhauer M.U."/>
            <person name="Montooth K."/>
            <person name="Mount S.M."/>
            <person name="Mu X."/>
            <person name="Myers E."/>
            <person name="Negre B."/>
            <person name="Newfeld S."/>
            <person name="Nielsen R."/>
            <person name="Noor M.A."/>
            <person name="O'Grady P."/>
            <person name="Pachter L."/>
            <person name="Papaceit M."/>
            <person name="Parisi M.J."/>
            <person name="Parisi M."/>
            <person name="Parts L."/>
            <person name="Pedersen J.S."/>
            <person name="Pesole G."/>
            <person name="Phillippy A.M."/>
            <person name="Ponting C.P."/>
            <person name="Pop M."/>
            <person name="Porcelli D."/>
            <person name="Powell J.R."/>
            <person name="Prohaska S."/>
            <person name="Pruitt K."/>
            <person name="Puig M."/>
            <person name="Quesneville H."/>
            <person name="Ram K.R."/>
            <person name="Rand D."/>
            <person name="Rasmussen M.D."/>
            <person name="Reed L.K."/>
            <person name="Reenan R."/>
            <person name="Reily A."/>
            <person name="Remington K.A."/>
            <person name="Rieger T.T."/>
            <person name="Ritchie M.G."/>
            <person name="Robin C."/>
            <person name="Rogers Y.H."/>
            <person name="Rohde C."/>
            <person name="Rozas J."/>
            <person name="Rubenfield M.J."/>
            <person name="Ruiz A."/>
            <person name="Russo S."/>
            <person name="Salzberg S.L."/>
            <person name="Sanchez-Gracia A."/>
            <person name="Saranga D.J."/>
            <person name="Sato H."/>
            <person name="Schaeffer S.W."/>
            <person name="Schatz M.C."/>
            <person name="Schlenke T."/>
            <person name="Schwartz R."/>
            <person name="Segarra C."/>
            <person name="Singh R.S."/>
            <person name="Sirot L."/>
            <person name="Sirota M."/>
            <person name="Sisneros N.B."/>
            <person name="Smith C.D."/>
            <person name="Smith T.F."/>
            <person name="Spieth J."/>
            <person name="Stage D.E."/>
            <person name="Stark A."/>
            <person name="Stephan W."/>
            <person name="Strausberg R.L."/>
            <person name="Strempel S."/>
            <person name="Sturgill D."/>
            <person name="Sutton G."/>
            <person name="Sutton G.G."/>
            <person name="Tao W."/>
            <person name="Teichmann S."/>
            <person name="Tobari Y.N."/>
            <person name="Tomimura Y."/>
            <person name="Tsolas J.M."/>
            <person name="Valente V.L."/>
            <person name="Venter E."/>
            <person name="Venter J.C."/>
            <person name="Vicario S."/>
            <person name="Vieira F.G."/>
            <person name="Vilella A.J."/>
            <person name="Villasante A."/>
            <person name="Walenz B."/>
            <person name="Wang J."/>
            <person name="Wasserman M."/>
            <person name="Watts T."/>
            <person name="Wilson D."/>
            <person name="Wilson R.K."/>
            <person name="Wing R.A."/>
            <person name="Wolfner M.F."/>
            <person name="Wong A."/>
            <person name="Wong G.K."/>
            <person name="Wu C.I."/>
            <person name="Wu G."/>
            <person name="Yamamoto D."/>
            <person name="Yang H.P."/>
            <person name="Yang S.P."/>
            <person name="Yorke J.A."/>
            <person name="Yoshida K."/>
            <person name="Zdobnov E."/>
            <person name="Zhang P."/>
            <person name="Zhang Y."/>
            <person name="Zimin A.V."/>
            <person name="Baldwin J."/>
            <person name="Abdouelleil A."/>
            <person name="Abdulkadir J."/>
            <person name="Abebe A."/>
            <person name="Abera B."/>
            <person name="Abreu J."/>
            <person name="Acer S.C."/>
            <person name="Aftuck L."/>
            <person name="Alexander A."/>
            <person name="An P."/>
            <person name="Anderson E."/>
            <person name="Anderson S."/>
            <person name="Arachi H."/>
            <person name="Azer M."/>
            <person name="Bachantsang P."/>
            <person name="Barry A."/>
            <person name="Bayul T."/>
            <person name="Berlin A."/>
            <person name="Bessette D."/>
            <person name="Bloom T."/>
            <person name="Blye J."/>
            <person name="Boguslavskiy L."/>
            <person name="Bonnet C."/>
            <person name="Boukhgalter B."/>
            <person name="Bourzgui I."/>
            <person name="Brown A."/>
            <person name="Cahill P."/>
            <person name="Channer S."/>
            <person name="Cheshatsang Y."/>
            <person name="Chuda L."/>
            <person name="Citroen M."/>
            <person name="Collymore A."/>
            <person name="Cooke P."/>
            <person name="Costello M."/>
            <person name="D'Aco K."/>
            <person name="Daza R."/>
            <person name="De Haan G."/>
            <person name="DeGray S."/>
            <person name="DeMaso C."/>
            <person name="Dhargay N."/>
            <person name="Dooley K."/>
            <person name="Dooley E."/>
            <person name="Doricent M."/>
            <person name="Dorje P."/>
            <person name="Dorjee K."/>
            <person name="Dupes A."/>
            <person name="Elong R."/>
            <person name="Falk J."/>
            <person name="Farina A."/>
            <person name="Faro S."/>
            <person name="Ferguson D."/>
            <person name="Fisher S."/>
            <person name="Foley C.D."/>
            <person name="Franke A."/>
            <person name="Friedrich D."/>
            <person name="Gadbois L."/>
            <person name="Gearin G."/>
            <person name="Gearin C.R."/>
            <person name="Giannoukos G."/>
            <person name="Goode T."/>
            <person name="Graham J."/>
            <person name="Grandbois E."/>
            <person name="Grewal S."/>
            <person name="Gyaltsen K."/>
            <person name="Hafez N."/>
            <person name="Hagos B."/>
            <person name="Hall J."/>
            <person name="Henson C."/>
            <person name="Hollinger A."/>
            <person name="Honan T."/>
            <person name="Huard M.D."/>
            <person name="Hughes L."/>
            <person name="Hurhula B."/>
            <person name="Husby M.E."/>
            <person name="Kamat A."/>
            <person name="Kanga B."/>
            <person name="Kashin S."/>
            <person name="Khazanovich D."/>
            <person name="Kisner P."/>
            <person name="Lance K."/>
            <person name="Lara M."/>
            <person name="Lee W."/>
            <person name="Lennon N."/>
            <person name="Letendre F."/>
            <person name="LeVine R."/>
            <person name="Lipovsky A."/>
            <person name="Liu X."/>
            <person name="Liu J."/>
            <person name="Liu S."/>
            <person name="Lokyitsang T."/>
            <person name="Lokyitsang Y."/>
            <person name="Lubonja R."/>
            <person name="Lui A."/>
            <person name="MacDonald P."/>
            <person name="Magnisalis V."/>
            <person name="Maru K."/>
            <person name="Matthews C."/>
            <person name="McCusker W."/>
            <person name="McDonough S."/>
            <person name="Mehta T."/>
            <person name="Meldrim J."/>
            <person name="Meneus L."/>
            <person name="Mihai O."/>
            <person name="Mihalev A."/>
            <person name="Mihova T."/>
            <person name="Mittelman R."/>
            <person name="Mlenga V."/>
            <person name="Montmayeur A."/>
            <person name="Mulrain L."/>
            <person name="Navidi A."/>
            <person name="Naylor J."/>
            <person name="Negash T."/>
            <person name="Nguyen T."/>
            <person name="Nguyen N."/>
            <person name="Nicol R."/>
            <person name="Norbu C."/>
            <person name="Norbu N."/>
            <person name="Novod N."/>
            <person name="O'Neill B."/>
            <person name="Osman S."/>
            <person name="Markiewicz E."/>
            <person name="Oyono O.L."/>
            <person name="Patti C."/>
            <person name="Phunkhang P."/>
            <person name="Pierre F."/>
            <person name="Priest M."/>
            <person name="Raghuraman S."/>
            <person name="Rege F."/>
            <person name="Reyes R."/>
            <person name="Rise C."/>
            <person name="Rogov P."/>
            <person name="Ross K."/>
            <person name="Ryan E."/>
            <person name="Settipalli S."/>
            <person name="Shea T."/>
            <person name="Sherpa N."/>
            <person name="Shi L."/>
            <person name="Shih D."/>
            <person name="Sparrow T."/>
            <person name="Spaulding J."/>
            <person name="Stalker J."/>
            <person name="Stange-Thomann N."/>
            <person name="Stavropoulos S."/>
            <person name="Stone C."/>
            <person name="Strader C."/>
            <person name="Tesfaye S."/>
            <person name="Thomson T."/>
            <person name="Thoulutsang Y."/>
            <person name="Thoulutsang D."/>
            <person name="Topham K."/>
            <person name="Topping I."/>
            <person name="Tsamla T."/>
            <person name="Vassiliev H."/>
            <person name="Vo A."/>
            <person name="Wangchuk T."/>
            <person name="Wangdi T."/>
            <person name="Weiand M."/>
            <person name="Wilkinson J."/>
            <person name="Wilson A."/>
            <person name="Yadav S."/>
            <person name="Young G."/>
            <person name="Yu Q."/>
            <person name="Zembek L."/>
            <person name="Zhong D."/>
            <person name="Zimmer A."/>
            <person name="Zwirko Z."/>
            <person name="Jaffe D.B."/>
            <person name="Alvarez P."/>
            <person name="Brockman W."/>
            <person name="Butler J."/>
            <person name="Chin C."/>
            <person name="Gnerre S."/>
            <person name="Grabherr M."/>
            <person name="Kleber M."/>
            <person name="Mauceli E."/>
            <person name="MacCallum I."/>
        </authorList>
    </citation>
    <scope>NUCLEOTIDE SEQUENCE [LARGE SCALE GENOMIC DNA]</scope>
    <source>
        <strain evidence="9">Tucson 15287-2541.00</strain>
    </source>
</reference>
<dbReference type="InterPro" id="IPR035940">
    <property type="entry name" value="CAP_sf"/>
</dbReference>
<dbReference type="eggNOG" id="KOG3017">
    <property type="taxonomic scope" value="Eukaryota"/>
</dbReference>
<comment type="similarity">
    <text evidence="2">Belongs to the CRISP family.</text>
</comment>
<gene>
    <name evidence="8" type="primary">Dgri\GH12213</name>
    <name evidence="8" type="ORF">Dgri_GH12213</name>
</gene>
<dbReference type="InParanoid" id="B4JJN6"/>
<evidence type="ECO:0000256" key="5">
    <source>
        <dbReference type="ARBA" id="ARBA00068306"/>
    </source>
</evidence>